<dbReference type="InterPro" id="IPR023885">
    <property type="entry name" value="4Fe4S-binding_SPASM_dom"/>
</dbReference>
<feature type="domain" description="4Fe4S-binding SPASM" evidence="8">
    <location>
        <begin position="232"/>
        <end position="298"/>
    </location>
</feature>
<dbReference type="PANTHER" id="PTHR43787">
    <property type="entry name" value="FEMO COFACTOR BIOSYNTHESIS PROTEIN NIFB-RELATED"/>
    <property type="match status" value="1"/>
</dbReference>
<dbReference type="CDD" id="cd01335">
    <property type="entry name" value="Radical_SAM"/>
    <property type="match status" value="1"/>
</dbReference>
<dbReference type="SFLD" id="SFLDG01067">
    <property type="entry name" value="SPASM/twitch_domain_containing"/>
    <property type="match status" value="1"/>
</dbReference>
<keyword evidence="6" id="KW-0411">Iron-sulfur</keyword>
<evidence type="ECO:0000256" key="2">
    <source>
        <dbReference type="ARBA" id="ARBA00022485"/>
    </source>
</evidence>
<dbReference type="GO" id="GO:0003824">
    <property type="term" value="F:catalytic activity"/>
    <property type="evidence" value="ECO:0007669"/>
    <property type="project" value="InterPro"/>
</dbReference>
<comment type="cofactor">
    <cofactor evidence="1">
        <name>[4Fe-4S] cluster</name>
        <dbReference type="ChEBI" id="CHEBI:49883"/>
    </cofactor>
</comment>
<dbReference type="InterPro" id="IPR007197">
    <property type="entry name" value="rSAM"/>
</dbReference>
<evidence type="ECO:0000256" key="5">
    <source>
        <dbReference type="ARBA" id="ARBA00023004"/>
    </source>
</evidence>
<evidence type="ECO:0000259" key="8">
    <source>
        <dbReference type="Pfam" id="PF13186"/>
    </source>
</evidence>
<evidence type="ECO:0000313" key="9">
    <source>
        <dbReference type="EMBL" id="AXX87660.1"/>
    </source>
</evidence>
<evidence type="ECO:0000313" key="10">
    <source>
        <dbReference type="Proteomes" id="UP000264693"/>
    </source>
</evidence>
<dbReference type="CDD" id="cd21122">
    <property type="entry name" value="SPASM_rSAM"/>
    <property type="match status" value="1"/>
</dbReference>
<proteinExistence type="predicted"/>
<evidence type="ECO:0000256" key="3">
    <source>
        <dbReference type="ARBA" id="ARBA00022691"/>
    </source>
</evidence>
<dbReference type="InterPro" id="IPR013785">
    <property type="entry name" value="Aldolase_TIM"/>
</dbReference>
<dbReference type="GO" id="GO:0051539">
    <property type="term" value="F:4 iron, 4 sulfur cluster binding"/>
    <property type="evidence" value="ECO:0007669"/>
    <property type="project" value="UniProtKB-KW"/>
</dbReference>
<dbReference type="SFLD" id="SFLDS00029">
    <property type="entry name" value="Radical_SAM"/>
    <property type="match status" value="1"/>
</dbReference>
<evidence type="ECO:0000256" key="6">
    <source>
        <dbReference type="ARBA" id="ARBA00023014"/>
    </source>
</evidence>
<dbReference type="Proteomes" id="UP000264693">
    <property type="component" value="Chromosome"/>
</dbReference>
<dbReference type="EMBL" id="CP032101">
    <property type="protein sequence ID" value="AXX87660.1"/>
    <property type="molecule type" value="Genomic_DNA"/>
</dbReference>
<organism evidence="9 10">
    <name type="scientific">Malaciobacter marinus</name>
    <dbReference type="NCBI Taxonomy" id="505249"/>
    <lineage>
        <taxon>Bacteria</taxon>
        <taxon>Pseudomonadati</taxon>
        <taxon>Campylobacterota</taxon>
        <taxon>Epsilonproteobacteria</taxon>
        <taxon>Campylobacterales</taxon>
        <taxon>Arcobacteraceae</taxon>
        <taxon>Malaciobacter</taxon>
    </lineage>
</organism>
<keyword evidence="3" id="KW-0949">S-adenosyl-L-methionine</keyword>
<feature type="domain" description="Radical SAM core" evidence="7">
    <location>
        <begin position="23"/>
        <end position="154"/>
    </location>
</feature>
<dbReference type="SUPFAM" id="SSF102114">
    <property type="entry name" value="Radical SAM enzymes"/>
    <property type="match status" value="1"/>
</dbReference>
<sequence length="307" mass="35842">MQKFVIIQKNKRPIIKKFRKVHIEITNICNLKCSFCPPKIKPNATMNLEKFDELNCELKSYTKELAYHIVGDPLVLSNLNDYLNISKKHGLKVNITTTANNINKKHYEALSNTILKQINFSINSYNANSHKKSLNEYLQAIIDFIKYAQSINHEYFINLRIWNLDDTKSAKEFNKKVFDKINSEFESNIDIDDVYKNRPKNIRIARKIFFNFDDYFKWPSLDENVISTKGFCYGLDSHFGILSSGEVVPCCLDQNAVINLGNINSSKLDDILKSKRVLDIQKGFKKNILIEELCQKCDYRKRFDKEN</sequence>
<dbReference type="PANTHER" id="PTHR43787:SF10">
    <property type="entry name" value="COFACTOR MODIFYING PROTEIN"/>
    <property type="match status" value="1"/>
</dbReference>
<evidence type="ECO:0000256" key="4">
    <source>
        <dbReference type="ARBA" id="ARBA00022723"/>
    </source>
</evidence>
<keyword evidence="5" id="KW-0408">Iron</keyword>
<dbReference type="KEGG" id="amar:AMRN_1937"/>
<keyword evidence="4" id="KW-0479">Metal-binding</keyword>
<dbReference type="Gene3D" id="3.20.20.70">
    <property type="entry name" value="Aldolase class I"/>
    <property type="match status" value="1"/>
</dbReference>
<dbReference type="InterPro" id="IPR058240">
    <property type="entry name" value="rSAM_sf"/>
</dbReference>
<evidence type="ECO:0000259" key="7">
    <source>
        <dbReference type="Pfam" id="PF04055"/>
    </source>
</evidence>
<dbReference type="Pfam" id="PF04055">
    <property type="entry name" value="Radical_SAM"/>
    <property type="match status" value="1"/>
</dbReference>
<reference evidence="9 10" key="1">
    <citation type="submission" date="2018-08" db="EMBL/GenBank/DDBJ databases">
        <title>Complete genome of the Arcobacter marinus type strain JCM 15502.</title>
        <authorList>
            <person name="Miller W.G."/>
            <person name="Yee E."/>
            <person name="Huynh S."/>
            <person name="Parker C.T."/>
        </authorList>
    </citation>
    <scope>NUCLEOTIDE SEQUENCE [LARGE SCALE GENOMIC DNA]</scope>
    <source>
        <strain evidence="9 10">JCM 15502</strain>
    </source>
</reference>
<keyword evidence="2" id="KW-0004">4Fe-4S</keyword>
<name>A0A347TM32_9BACT</name>
<dbReference type="Pfam" id="PF13186">
    <property type="entry name" value="SPASM"/>
    <property type="match status" value="1"/>
</dbReference>
<evidence type="ECO:0000256" key="1">
    <source>
        <dbReference type="ARBA" id="ARBA00001966"/>
    </source>
</evidence>
<accession>A0A347TM32</accession>
<protein>
    <submittedName>
        <fullName evidence="9">Radical SAM superfamily protein (SPASM domain)</fullName>
    </submittedName>
</protein>
<gene>
    <name evidence="9" type="ORF">AMRN_1937</name>
</gene>
<dbReference type="RefSeq" id="WP_228150828.1">
    <property type="nucleotide sequence ID" value="NZ_CP032101.1"/>
</dbReference>
<dbReference type="GO" id="GO:0046872">
    <property type="term" value="F:metal ion binding"/>
    <property type="evidence" value="ECO:0007669"/>
    <property type="project" value="UniProtKB-KW"/>
</dbReference>
<dbReference type="AlphaFoldDB" id="A0A347TM32"/>